<name>A0A0A9EHP6_ARUDO</name>
<accession>A0A0A9EHP6</accession>
<dbReference type="EMBL" id="GBRH01202343">
    <property type="protein sequence ID" value="JAD95552.1"/>
    <property type="molecule type" value="Transcribed_RNA"/>
</dbReference>
<dbReference type="GO" id="GO:0005737">
    <property type="term" value="C:cytoplasm"/>
    <property type="evidence" value="ECO:0007669"/>
    <property type="project" value="TreeGrafter"/>
</dbReference>
<dbReference type="PANTHER" id="PTHR13650:SF0">
    <property type="entry name" value="SPATACSIN"/>
    <property type="match status" value="1"/>
</dbReference>
<dbReference type="AlphaFoldDB" id="A0A0A9EHP6"/>
<reference evidence="1" key="2">
    <citation type="journal article" date="2015" name="Data Brief">
        <title>Shoot transcriptome of the giant reed, Arundo donax.</title>
        <authorList>
            <person name="Barrero R.A."/>
            <person name="Guerrero F.D."/>
            <person name="Moolhuijzen P."/>
            <person name="Goolsby J.A."/>
            <person name="Tidwell J."/>
            <person name="Bellgard S.E."/>
            <person name="Bellgard M.I."/>
        </authorList>
    </citation>
    <scope>NUCLEOTIDE SEQUENCE</scope>
    <source>
        <tissue evidence="1">Shoot tissue taken approximately 20 cm above the soil surface</tissue>
    </source>
</reference>
<protein>
    <submittedName>
        <fullName evidence="1">Uncharacterized protein</fullName>
    </submittedName>
</protein>
<organism evidence="1">
    <name type="scientific">Arundo donax</name>
    <name type="common">Giant reed</name>
    <name type="synonym">Donax arundinaceus</name>
    <dbReference type="NCBI Taxonomy" id="35708"/>
    <lineage>
        <taxon>Eukaryota</taxon>
        <taxon>Viridiplantae</taxon>
        <taxon>Streptophyta</taxon>
        <taxon>Embryophyta</taxon>
        <taxon>Tracheophyta</taxon>
        <taxon>Spermatophyta</taxon>
        <taxon>Magnoliopsida</taxon>
        <taxon>Liliopsida</taxon>
        <taxon>Poales</taxon>
        <taxon>Poaceae</taxon>
        <taxon>PACMAD clade</taxon>
        <taxon>Arundinoideae</taxon>
        <taxon>Arundineae</taxon>
        <taxon>Arundo</taxon>
    </lineage>
</organism>
<evidence type="ECO:0000313" key="1">
    <source>
        <dbReference type="EMBL" id="JAD95552.1"/>
    </source>
</evidence>
<sequence>MQQELAEKHIFVKEYWQSTTEVIPVLARAGILLKVGLKKECSATFCPSEMPDDSHHWAREGALHKLVIRFCVQHNLPYLLDLYLDNCNLALEKDCIPSLKDAMCDCKWAQWLLFSKVKGYEYEASFSNACWNLSQKMVNNSNLTAIEVDEMLYTVDDMAERIGEMSALATLMYASAPMQKSICTGSVNRNLGLSSQCTLENLGPCLQQFPTLWKTLLSACFGQDGYGCLNNSPPNVFGKSSISEYLRWRYNIFSSAGGDTSLLQMLPCWFPKSVRRLIQLFEQGPFGMQLLSNVPSSEELFTHNVTDYIYNSTGYSEANALSLEASIQKKCRGRTVLFP</sequence>
<dbReference type="PANTHER" id="PTHR13650">
    <property type="entry name" value="SPATACSIN"/>
    <property type="match status" value="1"/>
</dbReference>
<dbReference type="InterPro" id="IPR028103">
    <property type="entry name" value="Spatacsin"/>
</dbReference>
<proteinExistence type="predicted"/>
<reference evidence="1" key="1">
    <citation type="submission" date="2014-09" db="EMBL/GenBank/DDBJ databases">
        <authorList>
            <person name="Magalhaes I.L.F."/>
            <person name="Oliveira U."/>
            <person name="Santos F.R."/>
            <person name="Vidigal T.H.D.A."/>
            <person name="Brescovit A.D."/>
            <person name="Santos A.J."/>
        </authorList>
    </citation>
    <scope>NUCLEOTIDE SEQUENCE</scope>
    <source>
        <tissue evidence="1">Shoot tissue taken approximately 20 cm above the soil surface</tissue>
    </source>
</reference>